<evidence type="ECO:0000256" key="2">
    <source>
        <dbReference type="ARBA" id="ARBA00010781"/>
    </source>
</evidence>
<reference evidence="10 11" key="1">
    <citation type="submission" date="2020-09" db="EMBL/GenBank/DDBJ databases">
        <title>De no assembly of potato wild relative species, Solanum commersonii.</title>
        <authorList>
            <person name="Cho K."/>
        </authorList>
    </citation>
    <scope>NUCLEOTIDE SEQUENCE [LARGE SCALE GENOMIC DNA]</scope>
    <source>
        <strain evidence="10">LZ3.2</strain>
        <tissue evidence="10">Leaf</tissue>
    </source>
</reference>
<evidence type="ECO:0000256" key="8">
    <source>
        <dbReference type="ARBA" id="ARBA00023030"/>
    </source>
</evidence>
<dbReference type="GO" id="GO:0005576">
    <property type="term" value="C:extracellular region"/>
    <property type="evidence" value="ECO:0007669"/>
    <property type="project" value="UniProtKB-SubCell"/>
</dbReference>
<keyword evidence="8 9" id="KW-0339">Growth factor</keyword>
<dbReference type="AlphaFoldDB" id="A0A9J5ZLC4"/>
<dbReference type="GO" id="GO:0030154">
    <property type="term" value="P:cell differentiation"/>
    <property type="evidence" value="ECO:0007669"/>
    <property type="project" value="UniProtKB-UniRule"/>
</dbReference>
<evidence type="ECO:0000256" key="4">
    <source>
        <dbReference type="ARBA" id="ARBA00022525"/>
    </source>
</evidence>
<sequence length="84" mass="9577">MSKLCTIFVVAFLLCFNTLTFAVRPDSFSVLDPKIQIRSVASEGKIEIKEAKCEGVEEEECLKRRTLVAHLDYIYTQTINNNHP</sequence>
<dbReference type="InterPro" id="IPR009438">
    <property type="entry name" value="Phytosulfokine"/>
</dbReference>
<comment type="subcellular location">
    <subcellularLocation>
        <location evidence="1 9">Secreted</location>
    </subcellularLocation>
</comment>
<evidence type="ECO:0000256" key="9">
    <source>
        <dbReference type="RuleBase" id="RU368031"/>
    </source>
</evidence>
<evidence type="ECO:0000313" key="11">
    <source>
        <dbReference type="Proteomes" id="UP000824120"/>
    </source>
</evidence>
<evidence type="ECO:0000256" key="5">
    <source>
        <dbReference type="ARBA" id="ARBA00022641"/>
    </source>
</evidence>
<feature type="signal peptide" evidence="9">
    <location>
        <begin position="1"/>
        <end position="22"/>
    </location>
</feature>
<keyword evidence="3 9" id="KW-0217">Developmental protein</keyword>
<evidence type="ECO:0000313" key="10">
    <source>
        <dbReference type="EMBL" id="KAG5612945.1"/>
    </source>
</evidence>
<dbReference type="Pfam" id="PF06404">
    <property type="entry name" value="PSK"/>
    <property type="match status" value="1"/>
</dbReference>
<comment type="PTM">
    <text evidence="9">Sulfation is important for activity and for the binding to a putative membrane receptor.</text>
</comment>
<keyword evidence="4 9" id="KW-0964">Secreted</keyword>
<protein>
    <recommendedName>
        <fullName evidence="9">Phytosulfokine</fullName>
    </recommendedName>
    <component>
        <recommendedName>
            <fullName evidence="9">Phytosulfokine-alpha</fullName>
            <shortName evidence="9">PSK-alpha</shortName>
            <shortName evidence="9">Phytosulfokine-a</shortName>
        </recommendedName>
    </component>
    <component>
        <recommendedName>
            <fullName evidence="9">Phytosulfokine-beta</fullName>
            <shortName evidence="9">PSK-beta</shortName>
            <shortName evidence="9">Phytosulfokine-b</shortName>
        </recommendedName>
    </component>
</protein>
<dbReference type="PANTHER" id="PTHR33285">
    <property type="entry name" value="PHYTOSULFOKINES 3"/>
    <property type="match status" value="1"/>
</dbReference>
<evidence type="ECO:0000256" key="1">
    <source>
        <dbReference type="ARBA" id="ARBA00004613"/>
    </source>
</evidence>
<gene>
    <name evidence="10" type="ORF">H5410_024226</name>
</gene>
<comment type="function">
    <text evidence="9">Promotes plant cell differentiation, organogenesis and somatic embryogenesis as well as cell proliferation.</text>
</comment>
<name>A0A9J5ZLC4_SOLCO</name>
<comment type="caution">
    <text evidence="10">The sequence shown here is derived from an EMBL/GenBank/DDBJ whole genome shotgun (WGS) entry which is preliminary data.</text>
</comment>
<dbReference type="Proteomes" id="UP000824120">
    <property type="component" value="Chromosome 4"/>
</dbReference>
<dbReference type="OrthoDB" id="1858282at2759"/>
<dbReference type="GO" id="GO:0008083">
    <property type="term" value="F:growth factor activity"/>
    <property type="evidence" value="ECO:0007669"/>
    <property type="project" value="UniProtKB-UniRule"/>
</dbReference>
<keyword evidence="11" id="KW-1185">Reference proteome</keyword>
<accession>A0A9J5ZLC4</accession>
<proteinExistence type="inferred from homology"/>
<keyword evidence="5 9" id="KW-0765">Sulfation</keyword>
<keyword evidence="7 9" id="KW-0221">Differentiation</keyword>
<comment type="similarity">
    <text evidence="2 9">Belongs to the phytosulfokine family.</text>
</comment>
<dbReference type="EMBL" id="JACXVP010000004">
    <property type="protein sequence ID" value="KAG5612945.1"/>
    <property type="molecule type" value="Genomic_DNA"/>
</dbReference>
<dbReference type="PANTHER" id="PTHR33285:SF47">
    <property type="entry name" value="PHYTOSULFOKINE"/>
    <property type="match status" value="1"/>
</dbReference>
<keyword evidence="6 9" id="KW-0732">Signal</keyword>
<evidence type="ECO:0000256" key="3">
    <source>
        <dbReference type="ARBA" id="ARBA00022473"/>
    </source>
</evidence>
<feature type="chain" id="PRO_5039961464" description="Phytosulfokine" evidence="9">
    <location>
        <begin position="23"/>
        <end position="84"/>
    </location>
</feature>
<dbReference type="GO" id="GO:0008283">
    <property type="term" value="P:cell population proliferation"/>
    <property type="evidence" value="ECO:0007669"/>
    <property type="project" value="UniProtKB-UniRule"/>
</dbReference>
<evidence type="ECO:0000256" key="6">
    <source>
        <dbReference type="ARBA" id="ARBA00022729"/>
    </source>
</evidence>
<comment type="PTM">
    <text evidence="9">PSK-alpha is produced by endopeptidase digestion. PSK-beta is produced from PSK-alpha by exopeptidase digestion.</text>
</comment>
<evidence type="ECO:0000256" key="7">
    <source>
        <dbReference type="ARBA" id="ARBA00022782"/>
    </source>
</evidence>
<organism evidence="10 11">
    <name type="scientific">Solanum commersonii</name>
    <name type="common">Commerson's wild potato</name>
    <name type="synonym">Commerson's nightshade</name>
    <dbReference type="NCBI Taxonomy" id="4109"/>
    <lineage>
        <taxon>Eukaryota</taxon>
        <taxon>Viridiplantae</taxon>
        <taxon>Streptophyta</taxon>
        <taxon>Embryophyta</taxon>
        <taxon>Tracheophyta</taxon>
        <taxon>Spermatophyta</taxon>
        <taxon>Magnoliopsida</taxon>
        <taxon>eudicotyledons</taxon>
        <taxon>Gunneridae</taxon>
        <taxon>Pentapetalae</taxon>
        <taxon>asterids</taxon>
        <taxon>lamiids</taxon>
        <taxon>Solanales</taxon>
        <taxon>Solanaceae</taxon>
        <taxon>Solanoideae</taxon>
        <taxon>Solaneae</taxon>
        <taxon>Solanum</taxon>
    </lineage>
</organism>